<evidence type="ECO:0000313" key="3">
    <source>
        <dbReference type="Proteomes" id="UP000694553"/>
    </source>
</evidence>
<keyword evidence="3" id="KW-1185">Reference proteome</keyword>
<reference evidence="2" key="3">
    <citation type="submission" date="2025-09" db="UniProtKB">
        <authorList>
            <consortium name="Ensembl"/>
        </authorList>
    </citation>
    <scope>IDENTIFICATION</scope>
</reference>
<feature type="region of interest" description="Disordered" evidence="1">
    <location>
        <begin position="54"/>
        <end position="77"/>
    </location>
</feature>
<organism evidence="2 3">
    <name type="scientific">Corvus moneduloides</name>
    <name type="common">New Caledonian crow</name>
    <dbReference type="NCBI Taxonomy" id="1196302"/>
    <lineage>
        <taxon>Eukaryota</taxon>
        <taxon>Metazoa</taxon>
        <taxon>Chordata</taxon>
        <taxon>Craniata</taxon>
        <taxon>Vertebrata</taxon>
        <taxon>Euteleostomi</taxon>
        <taxon>Archelosauria</taxon>
        <taxon>Archosauria</taxon>
        <taxon>Dinosauria</taxon>
        <taxon>Saurischia</taxon>
        <taxon>Theropoda</taxon>
        <taxon>Coelurosauria</taxon>
        <taxon>Aves</taxon>
        <taxon>Neognathae</taxon>
        <taxon>Neoaves</taxon>
        <taxon>Telluraves</taxon>
        <taxon>Australaves</taxon>
        <taxon>Passeriformes</taxon>
        <taxon>Corvoidea</taxon>
        <taxon>Corvidae</taxon>
        <taxon>Corvus</taxon>
    </lineage>
</organism>
<evidence type="ECO:0000256" key="1">
    <source>
        <dbReference type="SAM" id="MobiDB-lite"/>
    </source>
</evidence>
<proteinExistence type="predicted"/>
<dbReference type="AlphaFoldDB" id="A0A8U7NSY3"/>
<protein>
    <submittedName>
        <fullName evidence="2">Uncharacterized protein</fullName>
    </submittedName>
</protein>
<evidence type="ECO:0000313" key="2">
    <source>
        <dbReference type="Ensembl" id="ENSCMUP00000030489.1"/>
    </source>
</evidence>
<reference evidence="2" key="2">
    <citation type="submission" date="2025-08" db="UniProtKB">
        <authorList>
            <consortium name="Ensembl"/>
        </authorList>
    </citation>
    <scope>IDENTIFICATION</scope>
</reference>
<accession>A0A8U7NSY3</accession>
<feature type="compositionally biased region" description="Polar residues" evidence="1">
    <location>
        <begin position="60"/>
        <end position="69"/>
    </location>
</feature>
<sequence>CWFSPRPEPWAATGRRPGLDTFWCLEGVTQQHLQPAGHCPDTDRVSSTGLTCSSGLSLQKAPNLSSSVRNPGRMMLS</sequence>
<dbReference type="Proteomes" id="UP000694553">
    <property type="component" value="Unassembled WGS sequence"/>
</dbReference>
<reference evidence="3" key="1">
    <citation type="submission" date="2019-10" db="EMBL/GenBank/DDBJ databases">
        <title>Corvus moneduloides (New Caledonian crow) genome, bCorMon1, primary haplotype.</title>
        <authorList>
            <person name="Rutz C."/>
            <person name="Fungtammasan C."/>
            <person name="Mountcastle J."/>
            <person name="Formenti G."/>
            <person name="Chow W."/>
            <person name="Howe K."/>
            <person name="Steele M.P."/>
            <person name="Fernandes J."/>
            <person name="Gilbert M.T.P."/>
            <person name="Fedrigo O."/>
            <person name="Jarvis E.D."/>
            <person name="Gemmell N."/>
        </authorList>
    </citation>
    <scope>NUCLEOTIDE SEQUENCE [LARGE SCALE GENOMIC DNA]</scope>
</reference>
<name>A0A8U7NSY3_CORMO</name>
<dbReference type="Ensembl" id="ENSCMUT00000038045.1">
    <property type="protein sequence ID" value="ENSCMUP00000030489.1"/>
    <property type="gene ID" value="ENSCMUG00000018749.1"/>
</dbReference>